<keyword evidence="8 12" id="KW-0808">Transferase</keyword>
<dbReference type="AlphaFoldDB" id="A0A1S2LWX5"/>
<keyword evidence="7 12" id="KW-0489">Methyltransferase</keyword>
<evidence type="ECO:0000313" key="17">
    <source>
        <dbReference type="Proteomes" id="UP000180098"/>
    </source>
</evidence>
<evidence type="ECO:0000256" key="3">
    <source>
        <dbReference type="ARBA" id="ARBA00012328"/>
    </source>
</evidence>
<evidence type="ECO:0000256" key="5">
    <source>
        <dbReference type="ARBA" id="ARBA00022490"/>
    </source>
</evidence>
<evidence type="ECO:0000256" key="9">
    <source>
        <dbReference type="ARBA" id="ARBA00022691"/>
    </source>
</evidence>
<evidence type="ECO:0000256" key="1">
    <source>
        <dbReference type="ARBA" id="ARBA00004496"/>
    </source>
</evidence>
<evidence type="ECO:0000259" key="14">
    <source>
        <dbReference type="Pfam" id="PF04452"/>
    </source>
</evidence>
<evidence type="ECO:0000256" key="4">
    <source>
        <dbReference type="ARBA" id="ARBA00013673"/>
    </source>
</evidence>
<feature type="domain" description="Ribosomal RNA small subunit methyltransferase E PUA-like" evidence="15">
    <location>
        <begin position="20"/>
        <end position="63"/>
    </location>
</feature>
<dbReference type="InterPro" id="IPR015947">
    <property type="entry name" value="PUA-like_sf"/>
</dbReference>
<evidence type="ECO:0000256" key="11">
    <source>
        <dbReference type="ARBA" id="ARBA00047944"/>
    </source>
</evidence>
<gene>
    <name evidence="16" type="ORF">BKP35_04045</name>
</gene>
<keyword evidence="13" id="KW-0175">Coiled coil</keyword>
<evidence type="ECO:0000256" key="10">
    <source>
        <dbReference type="ARBA" id="ARBA00025699"/>
    </source>
</evidence>
<keyword evidence="9 12" id="KW-0949">S-adenosyl-L-methionine</keyword>
<dbReference type="PIRSF" id="PIRSF015601">
    <property type="entry name" value="MTase_slr0722"/>
    <property type="match status" value="1"/>
</dbReference>
<dbReference type="CDD" id="cd18084">
    <property type="entry name" value="RsmE-like"/>
    <property type="match status" value="1"/>
</dbReference>
<dbReference type="InterPro" id="IPR006700">
    <property type="entry name" value="RsmE"/>
</dbReference>
<name>A0A1S2LWX5_9BACI</name>
<evidence type="ECO:0000256" key="12">
    <source>
        <dbReference type="PIRNR" id="PIRNR015601"/>
    </source>
</evidence>
<evidence type="ECO:0000256" key="6">
    <source>
        <dbReference type="ARBA" id="ARBA00022552"/>
    </source>
</evidence>
<dbReference type="EC" id="2.1.1.193" evidence="3 12"/>
<dbReference type="NCBIfam" id="NF008691">
    <property type="entry name" value="PRK11713.1-4"/>
    <property type="match status" value="1"/>
</dbReference>
<comment type="function">
    <text evidence="10 12">Specifically methylates the N3 position of the uracil ring of uridine 1498 (m3U1498) in 16S rRNA. Acts on the fully assembled 30S ribosomal subunit.</text>
</comment>
<dbReference type="GO" id="GO:0070042">
    <property type="term" value="F:rRNA (uridine-N3-)-methyltransferase activity"/>
    <property type="evidence" value="ECO:0007669"/>
    <property type="project" value="TreeGrafter"/>
</dbReference>
<dbReference type="PANTHER" id="PTHR30027">
    <property type="entry name" value="RIBOSOMAL RNA SMALL SUBUNIT METHYLTRANSFERASE E"/>
    <property type="match status" value="1"/>
</dbReference>
<keyword evidence="17" id="KW-1185">Reference proteome</keyword>
<dbReference type="PANTHER" id="PTHR30027:SF3">
    <property type="entry name" value="16S RRNA (URACIL(1498)-N(3))-METHYLTRANSFERASE"/>
    <property type="match status" value="1"/>
</dbReference>
<dbReference type="Pfam" id="PF20260">
    <property type="entry name" value="PUA_4"/>
    <property type="match status" value="1"/>
</dbReference>
<dbReference type="GO" id="GO:0005737">
    <property type="term" value="C:cytoplasm"/>
    <property type="evidence" value="ECO:0007669"/>
    <property type="project" value="UniProtKB-SubCell"/>
</dbReference>
<evidence type="ECO:0000256" key="2">
    <source>
        <dbReference type="ARBA" id="ARBA00005528"/>
    </source>
</evidence>
<comment type="catalytic activity">
    <reaction evidence="11 12">
        <text>uridine(1498) in 16S rRNA + S-adenosyl-L-methionine = N(3)-methyluridine(1498) in 16S rRNA + S-adenosyl-L-homocysteine + H(+)</text>
        <dbReference type="Rhea" id="RHEA:42920"/>
        <dbReference type="Rhea" id="RHEA-COMP:10283"/>
        <dbReference type="Rhea" id="RHEA-COMP:10284"/>
        <dbReference type="ChEBI" id="CHEBI:15378"/>
        <dbReference type="ChEBI" id="CHEBI:57856"/>
        <dbReference type="ChEBI" id="CHEBI:59789"/>
        <dbReference type="ChEBI" id="CHEBI:65315"/>
        <dbReference type="ChEBI" id="CHEBI:74502"/>
        <dbReference type="EC" id="2.1.1.193"/>
    </reaction>
</comment>
<proteinExistence type="inferred from homology"/>
<dbReference type="Pfam" id="PF04452">
    <property type="entry name" value="Methyltrans_RNA"/>
    <property type="match status" value="1"/>
</dbReference>
<dbReference type="OrthoDB" id="9815641at2"/>
<dbReference type="InterPro" id="IPR029028">
    <property type="entry name" value="Alpha/beta_knot_MTases"/>
</dbReference>
<dbReference type="InterPro" id="IPR029026">
    <property type="entry name" value="tRNA_m1G_MTases_N"/>
</dbReference>
<feature type="coiled-coil region" evidence="13">
    <location>
        <begin position="119"/>
        <end position="174"/>
    </location>
</feature>
<dbReference type="EMBL" id="MLQQ01000001">
    <property type="protein sequence ID" value="OIJ16157.1"/>
    <property type="molecule type" value="Genomic_DNA"/>
</dbReference>
<comment type="subcellular location">
    <subcellularLocation>
        <location evidence="1 12">Cytoplasm</location>
    </subcellularLocation>
</comment>
<dbReference type="SUPFAM" id="SSF75217">
    <property type="entry name" value="alpha/beta knot"/>
    <property type="match status" value="1"/>
</dbReference>
<evidence type="ECO:0000256" key="8">
    <source>
        <dbReference type="ARBA" id="ARBA00022679"/>
    </source>
</evidence>
<evidence type="ECO:0000256" key="7">
    <source>
        <dbReference type="ARBA" id="ARBA00022603"/>
    </source>
</evidence>
<dbReference type="InterPro" id="IPR046887">
    <property type="entry name" value="RsmE_PUA-like"/>
</dbReference>
<comment type="similarity">
    <text evidence="2 12">Belongs to the RNA methyltransferase RsmE family.</text>
</comment>
<dbReference type="Proteomes" id="UP000180098">
    <property type="component" value="Unassembled WGS sequence"/>
</dbReference>
<dbReference type="Gene3D" id="3.40.1280.10">
    <property type="match status" value="1"/>
</dbReference>
<organism evidence="16 17">
    <name type="scientific">Anaerobacillus arseniciselenatis</name>
    <dbReference type="NCBI Taxonomy" id="85682"/>
    <lineage>
        <taxon>Bacteria</taxon>
        <taxon>Bacillati</taxon>
        <taxon>Bacillota</taxon>
        <taxon>Bacilli</taxon>
        <taxon>Bacillales</taxon>
        <taxon>Bacillaceae</taxon>
        <taxon>Anaerobacillus</taxon>
    </lineage>
</organism>
<evidence type="ECO:0000256" key="13">
    <source>
        <dbReference type="SAM" id="Coils"/>
    </source>
</evidence>
<evidence type="ECO:0000313" key="16">
    <source>
        <dbReference type="EMBL" id="OIJ16157.1"/>
    </source>
</evidence>
<feature type="domain" description="Ribosomal RNA small subunit methyltransferase E methyltransferase" evidence="14">
    <location>
        <begin position="73"/>
        <end position="242"/>
    </location>
</feature>
<dbReference type="NCBIfam" id="TIGR00046">
    <property type="entry name" value="RsmE family RNA methyltransferase"/>
    <property type="match status" value="1"/>
</dbReference>
<keyword evidence="5 12" id="KW-0963">Cytoplasm</keyword>
<reference evidence="16 17" key="1">
    <citation type="submission" date="2016-10" db="EMBL/GenBank/DDBJ databases">
        <title>Draft genome sequences of four alkaliphilic bacteria belonging to the Anaerobacillus genus.</title>
        <authorList>
            <person name="Bassil N.M."/>
            <person name="Lloyd J.R."/>
        </authorList>
    </citation>
    <scope>NUCLEOTIDE SEQUENCE [LARGE SCALE GENOMIC DNA]</scope>
    <source>
        <strain evidence="16 17">DSM 15340</strain>
    </source>
</reference>
<dbReference type="InterPro" id="IPR046886">
    <property type="entry name" value="RsmE_MTase_dom"/>
</dbReference>
<comment type="caution">
    <text evidence="16">The sequence shown here is derived from an EMBL/GenBank/DDBJ whole genome shotgun (WGS) entry which is preliminary data.</text>
</comment>
<dbReference type="SUPFAM" id="SSF88697">
    <property type="entry name" value="PUA domain-like"/>
    <property type="match status" value="1"/>
</dbReference>
<evidence type="ECO:0000259" key="15">
    <source>
        <dbReference type="Pfam" id="PF20260"/>
    </source>
</evidence>
<dbReference type="GO" id="GO:0070475">
    <property type="term" value="P:rRNA base methylation"/>
    <property type="evidence" value="ECO:0007669"/>
    <property type="project" value="TreeGrafter"/>
</dbReference>
<sequence>MQRYFVANNQLTDNDFSIIGEDVKHISKVMRMSEGDELICINEDGLVAHCKITCISPDEVKGDVVEYLTQNTELPVKVTVAQALPKGDKLELIVQKGTELGAFAFLPFQASRSIVKWDEKKSEKKRERLEKIAKEAAEQSYRNIVPKVYSKLSFQQLLKEAENHDIKIVAFEENAKAGEFNNLATSLLKAEVASSIFVLIGPEGGLTHEEVLELEQAGFIPCSFGPRILRTETAALYFLSAVSYHFEMLR</sequence>
<keyword evidence="6 12" id="KW-0698">rRNA processing</keyword>
<accession>A0A1S2LWX5</accession>
<dbReference type="Gene3D" id="2.40.240.20">
    <property type="entry name" value="Hypothetical PUA domain-like, domain 1"/>
    <property type="match status" value="1"/>
</dbReference>
<protein>
    <recommendedName>
        <fullName evidence="4 12">Ribosomal RNA small subunit methyltransferase E</fullName>
        <ecNumber evidence="3 12">2.1.1.193</ecNumber>
    </recommendedName>
</protein>